<protein>
    <submittedName>
        <fullName evidence="3">Hypp4752 protein</fullName>
    </submittedName>
</protein>
<keyword evidence="4" id="KW-1185">Reference proteome</keyword>
<accession>A0A8K0ABW0</accession>
<feature type="region of interest" description="Disordered" evidence="1">
    <location>
        <begin position="1"/>
        <end position="37"/>
    </location>
</feature>
<dbReference type="EMBL" id="OV696693">
    <property type="protein sequence ID" value="CAH1272006.1"/>
    <property type="molecule type" value="Genomic_DNA"/>
</dbReference>
<reference evidence="3" key="1">
    <citation type="submission" date="2022-01" db="EMBL/GenBank/DDBJ databases">
        <authorList>
            <person name="Braso-Vives M."/>
        </authorList>
    </citation>
    <scope>NUCLEOTIDE SEQUENCE</scope>
</reference>
<sequence>MAPKRAAVDAEQQTAGKAPAKLKTKRKKPSPPKAPKCGCKGDCRSRKCGCGKKGEACGDSCKCAGCKNPFNILKEYNIDCVAAAQDKCLMDNIFKIEDLRGRLEQRLRTECCGRAVRLKNMLPGTITQCNCPDCGHEWQYSWCSHELVDWESRPRNHCGICHRCGDYRDAHCQKCNKCYFAGMSGFECPCQDRRPNPEGDLGSIGIFMKWAMQYLAGDDSDGLSDDSEDEDFI</sequence>
<organism evidence="3 4">
    <name type="scientific">Branchiostoma lanceolatum</name>
    <name type="common">Common lancelet</name>
    <name type="synonym">Amphioxus lanceolatum</name>
    <dbReference type="NCBI Taxonomy" id="7740"/>
    <lineage>
        <taxon>Eukaryota</taxon>
        <taxon>Metazoa</taxon>
        <taxon>Chordata</taxon>
        <taxon>Cephalochordata</taxon>
        <taxon>Leptocardii</taxon>
        <taxon>Amphioxiformes</taxon>
        <taxon>Branchiostomatidae</taxon>
        <taxon>Branchiostoma</taxon>
    </lineage>
</organism>
<feature type="compositionally biased region" description="Basic residues" evidence="1">
    <location>
        <begin position="20"/>
        <end position="30"/>
    </location>
</feature>
<evidence type="ECO:0000313" key="3">
    <source>
        <dbReference type="EMBL" id="CAH1272006.1"/>
    </source>
</evidence>
<dbReference type="SMART" id="SM01114">
    <property type="entry name" value="CXC"/>
    <property type="match status" value="1"/>
</dbReference>
<evidence type="ECO:0000256" key="1">
    <source>
        <dbReference type="SAM" id="MobiDB-lite"/>
    </source>
</evidence>
<name>A0A8K0ABW0_BRALA</name>
<dbReference type="InterPro" id="IPR033467">
    <property type="entry name" value="Tesmin/TSO1-like_CXC"/>
</dbReference>
<dbReference type="AlphaFoldDB" id="A0A8K0ABW0"/>
<feature type="domain" description="Tesmin/TSO1-like CXC" evidence="2">
    <location>
        <begin position="32"/>
        <end position="72"/>
    </location>
</feature>
<evidence type="ECO:0000313" key="4">
    <source>
        <dbReference type="Proteomes" id="UP000838412"/>
    </source>
</evidence>
<dbReference type="Proteomes" id="UP000838412">
    <property type="component" value="Chromosome 8"/>
</dbReference>
<gene>
    <name evidence="3" type="primary">Hypp4752</name>
    <name evidence="3" type="ORF">BLAG_LOCUS23791</name>
</gene>
<evidence type="ECO:0000259" key="2">
    <source>
        <dbReference type="SMART" id="SM01114"/>
    </source>
</evidence>
<dbReference type="OrthoDB" id="8062037at2759"/>
<proteinExistence type="predicted"/>